<organism evidence="4 5">
    <name type="scientific">Punica granatum</name>
    <name type="common">Pomegranate</name>
    <dbReference type="NCBI Taxonomy" id="22663"/>
    <lineage>
        <taxon>Eukaryota</taxon>
        <taxon>Viridiplantae</taxon>
        <taxon>Streptophyta</taxon>
        <taxon>Embryophyta</taxon>
        <taxon>Tracheophyta</taxon>
        <taxon>Spermatophyta</taxon>
        <taxon>Magnoliopsida</taxon>
        <taxon>eudicotyledons</taxon>
        <taxon>Gunneridae</taxon>
        <taxon>Pentapetalae</taxon>
        <taxon>rosids</taxon>
        <taxon>malvids</taxon>
        <taxon>Myrtales</taxon>
        <taxon>Lythraceae</taxon>
        <taxon>Punica</taxon>
    </lineage>
</organism>
<feature type="region of interest" description="Disordered" evidence="1">
    <location>
        <begin position="773"/>
        <end position="793"/>
    </location>
</feature>
<dbReference type="EMBL" id="MTKT01006103">
    <property type="protein sequence ID" value="OWM63269.1"/>
    <property type="molecule type" value="Genomic_DNA"/>
</dbReference>
<dbReference type="InterPro" id="IPR057984">
    <property type="entry name" value="PATROL1_C"/>
</dbReference>
<feature type="compositionally biased region" description="Gly residues" evidence="1">
    <location>
        <begin position="166"/>
        <end position="176"/>
    </location>
</feature>
<feature type="compositionally biased region" description="Low complexity" evidence="1">
    <location>
        <begin position="89"/>
        <end position="103"/>
    </location>
</feature>
<evidence type="ECO:0000313" key="4">
    <source>
        <dbReference type="EMBL" id="OWM63269.1"/>
    </source>
</evidence>
<dbReference type="InterPro" id="IPR008528">
    <property type="entry name" value="unc-13_homologue"/>
</dbReference>
<dbReference type="PROSITE" id="PS51258">
    <property type="entry name" value="MHD1"/>
    <property type="match status" value="1"/>
</dbReference>
<feature type="compositionally biased region" description="Basic residues" evidence="1">
    <location>
        <begin position="128"/>
        <end position="143"/>
    </location>
</feature>
<accession>A0A218VSK1</accession>
<dbReference type="PANTHER" id="PTHR31280">
    <property type="entry name" value="PROTEIN UNC-13 HOMOLOG"/>
    <property type="match status" value="1"/>
</dbReference>
<feature type="compositionally biased region" description="Polar residues" evidence="1">
    <location>
        <begin position="11"/>
        <end position="24"/>
    </location>
</feature>
<dbReference type="Pfam" id="PF25761">
    <property type="entry name" value="TPR_PATROL1"/>
    <property type="match status" value="1"/>
</dbReference>
<gene>
    <name evidence="4" type="ORF">CDL15_Pgr022014</name>
</gene>
<dbReference type="InterPro" id="IPR014770">
    <property type="entry name" value="Munc13_1"/>
</dbReference>
<evidence type="ECO:0000313" key="5">
    <source>
        <dbReference type="Proteomes" id="UP000197138"/>
    </source>
</evidence>
<feature type="region of interest" description="Disordered" evidence="1">
    <location>
        <begin position="1"/>
        <end position="43"/>
    </location>
</feature>
<evidence type="ECO:0000259" key="3">
    <source>
        <dbReference type="PROSITE" id="PS51259"/>
    </source>
</evidence>
<feature type="compositionally biased region" description="Polar residues" evidence="1">
    <location>
        <begin position="779"/>
        <end position="793"/>
    </location>
</feature>
<feature type="domain" description="MHD2" evidence="3">
    <location>
        <begin position="887"/>
        <end position="998"/>
    </location>
</feature>
<dbReference type="PANTHER" id="PTHR31280:SF1">
    <property type="entry name" value="OS03G0138600 PROTEIN"/>
    <property type="match status" value="1"/>
</dbReference>
<name>A0A218VSK1_PUNGR</name>
<dbReference type="AlphaFoldDB" id="A0A218VSK1"/>
<feature type="compositionally biased region" description="Pro residues" evidence="1">
    <location>
        <begin position="29"/>
        <end position="38"/>
    </location>
</feature>
<sequence length="1060" mass="117892">MVHSRRESFSGPYSASRPSESSHLSPRCHPNPSPPPAPVAASLEDLEWPFGPLDGLDRDAIRETAYEIFFTSCRSSPGFGGRNAPTFHSNNSLSSSAVSQESGSSGGDGGMGSGSPRPSGVGMAPTSRVKRALGLKMLKRSPSKKMVSGWTGNGPSAPTSPSWHSSGGGGGGGGGSSSSTMLGQTVPPSRARRPLTSAEIMRQQMRVTEHSDNRLRKTLVRTLVGQMGRRAETIVLPLELLRHIKSSEFSDSQEYHAWQKRQLKVLEAGLLLHPSIPLENSNLFAARLRDIIKAGESRPIDTGKNSDTMRTLCNSVVSLAWRSASGTTPTDACHWADGYPVNVHLYMALLQSVFDIRDETAVLDEVDELFELMKKTWSTLGITRAIHNVCFTWVLFHQYVATSEMEPDLLYASHAMLSEVSRDAKKPDRDAIFVRILSSVLSSMRAWSEKRLHHYHDYFQRGTVGLIENILPLALTASKIMGEDVVLPGVEGTNEKGESALSSSKDRVDDYIRSSLQNAFQKILVTKNYKHASDSKQEASEALLQLAKEMEDLALREREYFSPILKKWHPVAVGVAAVVLHNRYGSLLKQFLIGTTKLTNETVEVLQRAGKLENFLVQMVVEDSNECEDGGKVVVREMVPYEVDSVILKLLKQWIDDKLKKGKDCLRRAKETETWNPKSKTEPYAQSAVELMKTVKETVEEFFEIPIGITEDLIQDLADALGHLFQDYISFAASCGSKQSYIPSLPPLTRCHRDSKFIKLFKRAAPCTVVNLEDHHPVSGSNEGHSPRPSTSRGTQRLYIRLNSLHYLLTYIHSLNKTLSLSPRVSPARNRFTNRRQQGNSSSYFDIARTSIQAACQHVSEVAAYRLVFLDSNSAFYESLYVGGVMNARIRPILRILKQNLSLLCAMLTDRAQPLAIKEVMKVSFEAYLMVLLAGGNSRVFYRSDHKMIEEDFESLKRVFSTCSEGLVSEDVVDREAESVEGVIALMGQPTEQLIDDFSIVTCETSGIGLMGVGQKLPMPPTTRRWHRSDPNTILRVLCHRNDRASKQFLKKSFQLAKRR</sequence>
<evidence type="ECO:0000256" key="1">
    <source>
        <dbReference type="SAM" id="MobiDB-lite"/>
    </source>
</evidence>
<protein>
    <recommendedName>
        <fullName evidence="6">Protein unc-13 homolog</fullName>
    </recommendedName>
</protein>
<feature type="domain" description="MHD1" evidence="2">
    <location>
        <begin position="603"/>
        <end position="745"/>
    </location>
</feature>
<feature type="compositionally biased region" description="Polar residues" evidence="1">
    <location>
        <begin position="153"/>
        <end position="164"/>
    </location>
</feature>
<feature type="region of interest" description="Disordered" evidence="1">
    <location>
        <begin position="81"/>
        <end position="197"/>
    </location>
</feature>
<dbReference type="PROSITE" id="PS51259">
    <property type="entry name" value="MHD2"/>
    <property type="match status" value="1"/>
</dbReference>
<proteinExistence type="predicted"/>
<comment type="caution">
    <text evidence="4">The sequence shown here is derived from an EMBL/GenBank/DDBJ whole genome shotgun (WGS) entry which is preliminary data.</text>
</comment>
<feature type="compositionally biased region" description="Gly residues" evidence="1">
    <location>
        <begin position="104"/>
        <end position="113"/>
    </location>
</feature>
<dbReference type="InterPro" id="IPR014772">
    <property type="entry name" value="Munc13_dom-2"/>
</dbReference>
<reference evidence="5" key="1">
    <citation type="journal article" date="2017" name="Plant J.">
        <title>The pomegranate (Punica granatum L.) genome and the genomics of punicalagin biosynthesis.</title>
        <authorList>
            <person name="Qin G."/>
            <person name="Xu C."/>
            <person name="Ming R."/>
            <person name="Tang H."/>
            <person name="Guyot R."/>
            <person name="Kramer E.M."/>
            <person name="Hu Y."/>
            <person name="Yi X."/>
            <person name="Qi Y."/>
            <person name="Xu X."/>
            <person name="Gao Z."/>
            <person name="Pan H."/>
            <person name="Jian J."/>
            <person name="Tian Y."/>
            <person name="Yue Z."/>
            <person name="Xu Y."/>
        </authorList>
    </citation>
    <scope>NUCLEOTIDE SEQUENCE [LARGE SCALE GENOMIC DNA]</scope>
    <source>
        <strain evidence="5">cv. Dabenzi</strain>
    </source>
</reference>
<dbReference type="Proteomes" id="UP000197138">
    <property type="component" value="Unassembled WGS sequence"/>
</dbReference>
<evidence type="ECO:0000259" key="2">
    <source>
        <dbReference type="PROSITE" id="PS51258"/>
    </source>
</evidence>
<evidence type="ECO:0008006" key="6">
    <source>
        <dbReference type="Google" id="ProtNLM"/>
    </source>
</evidence>